<dbReference type="AlphaFoldDB" id="A0A517MT69"/>
<gene>
    <name evidence="4" type="ORF">HG15A2_13450</name>
</gene>
<dbReference type="RefSeq" id="WP_218932362.1">
    <property type="nucleotide sequence ID" value="NZ_CP036263.1"/>
</dbReference>
<feature type="region of interest" description="Disordered" evidence="2">
    <location>
        <begin position="129"/>
        <end position="160"/>
    </location>
</feature>
<evidence type="ECO:0000259" key="3">
    <source>
        <dbReference type="PROSITE" id="PS50110"/>
    </source>
</evidence>
<proteinExistence type="predicted"/>
<organism evidence="4 5">
    <name type="scientific">Adhaeretor mobilis</name>
    <dbReference type="NCBI Taxonomy" id="1930276"/>
    <lineage>
        <taxon>Bacteria</taxon>
        <taxon>Pseudomonadati</taxon>
        <taxon>Planctomycetota</taxon>
        <taxon>Planctomycetia</taxon>
        <taxon>Pirellulales</taxon>
        <taxon>Lacipirellulaceae</taxon>
        <taxon>Adhaeretor</taxon>
    </lineage>
</organism>
<dbReference type="Pfam" id="PF00072">
    <property type="entry name" value="Response_reg"/>
    <property type="match status" value="1"/>
</dbReference>
<reference evidence="4 5" key="1">
    <citation type="submission" date="2019-02" db="EMBL/GenBank/DDBJ databases">
        <title>Deep-cultivation of Planctomycetes and their phenomic and genomic characterization uncovers novel biology.</title>
        <authorList>
            <person name="Wiegand S."/>
            <person name="Jogler M."/>
            <person name="Boedeker C."/>
            <person name="Pinto D."/>
            <person name="Vollmers J."/>
            <person name="Rivas-Marin E."/>
            <person name="Kohn T."/>
            <person name="Peeters S.H."/>
            <person name="Heuer A."/>
            <person name="Rast P."/>
            <person name="Oberbeckmann S."/>
            <person name="Bunk B."/>
            <person name="Jeske O."/>
            <person name="Meyerdierks A."/>
            <person name="Storesund J.E."/>
            <person name="Kallscheuer N."/>
            <person name="Luecker S."/>
            <person name="Lage O.M."/>
            <person name="Pohl T."/>
            <person name="Merkel B.J."/>
            <person name="Hornburger P."/>
            <person name="Mueller R.-W."/>
            <person name="Bruemmer F."/>
            <person name="Labrenz M."/>
            <person name="Spormann A.M."/>
            <person name="Op den Camp H."/>
            <person name="Overmann J."/>
            <person name="Amann R."/>
            <person name="Jetten M.S.M."/>
            <person name="Mascher T."/>
            <person name="Medema M.H."/>
            <person name="Devos D.P."/>
            <person name="Kaster A.-K."/>
            <person name="Ovreas L."/>
            <person name="Rohde M."/>
            <person name="Galperin M.Y."/>
            <person name="Jogler C."/>
        </authorList>
    </citation>
    <scope>NUCLEOTIDE SEQUENCE [LARGE SCALE GENOMIC DNA]</scope>
    <source>
        <strain evidence="4 5">HG15A2</strain>
    </source>
</reference>
<dbReference type="InterPro" id="IPR001789">
    <property type="entry name" value="Sig_transdc_resp-reg_receiver"/>
</dbReference>
<comment type="caution">
    <text evidence="1">Lacks conserved residue(s) required for the propagation of feature annotation.</text>
</comment>
<dbReference type="CDD" id="cd00156">
    <property type="entry name" value="REC"/>
    <property type="match status" value="1"/>
</dbReference>
<dbReference type="SUPFAM" id="SSF52172">
    <property type="entry name" value="CheY-like"/>
    <property type="match status" value="1"/>
</dbReference>
<feature type="domain" description="Response regulatory" evidence="3">
    <location>
        <begin position="10"/>
        <end position="124"/>
    </location>
</feature>
<dbReference type="KEGG" id="amob:HG15A2_13450"/>
<protein>
    <submittedName>
        <fullName evidence="4">Acetoacetate metabolism regulatory protein AtoC</fullName>
    </submittedName>
</protein>
<dbReference type="PROSITE" id="PS50110">
    <property type="entry name" value="RESPONSE_REGULATORY"/>
    <property type="match status" value="1"/>
</dbReference>
<accession>A0A517MT69</accession>
<name>A0A517MT69_9BACT</name>
<dbReference type="GO" id="GO:0000160">
    <property type="term" value="P:phosphorelay signal transduction system"/>
    <property type="evidence" value="ECO:0007669"/>
    <property type="project" value="InterPro"/>
</dbReference>
<sequence length="160" mass="17290">MPTTTSATTDIRVVDPRPDDYSQLAAELAASEVRIHIATSGEEALRLPAMTGVGLWLINFKLPDMTGVELLSQICERDRNSACVLISDIYSAADEIQARHAGATLYGCKPPQAAWFSAMPALQRLDQRDHLAHGPPRPRASSARISTPIVDAAVRSKPDS</sequence>
<evidence type="ECO:0000256" key="1">
    <source>
        <dbReference type="PROSITE-ProRule" id="PRU00169"/>
    </source>
</evidence>
<keyword evidence="5" id="KW-1185">Reference proteome</keyword>
<dbReference type="Proteomes" id="UP000319852">
    <property type="component" value="Chromosome"/>
</dbReference>
<evidence type="ECO:0000313" key="4">
    <source>
        <dbReference type="EMBL" id="QDS98073.1"/>
    </source>
</evidence>
<dbReference type="InterPro" id="IPR011006">
    <property type="entry name" value="CheY-like_superfamily"/>
</dbReference>
<dbReference type="EMBL" id="CP036263">
    <property type="protein sequence ID" value="QDS98073.1"/>
    <property type="molecule type" value="Genomic_DNA"/>
</dbReference>
<evidence type="ECO:0000256" key="2">
    <source>
        <dbReference type="SAM" id="MobiDB-lite"/>
    </source>
</evidence>
<dbReference type="Gene3D" id="3.40.50.2300">
    <property type="match status" value="1"/>
</dbReference>
<evidence type="ECO:0000313" key="5">
    <source>
        <dbReference type="Proteomes" id="UP000319852"/>
    </source>
</evidence>